<organism evidence="2">
    <name type="scientific">Solanum chacoense</name>
    <name type="common">Chaco potato</name>
    <dbReference type="NCBI Taxonomy" id="4108"/>
    <lineage>
        <taxon>Eukaryota</taxon>
        <taxon>Viridiplantae</taxon>
        <taxon>Streptophyta</taxon>
        <taxon>Embryophyta</taxon>
        <taxon>Tracheophyta</taxon>
        <taxon>Spermatophyta</taxon>
        <taxon>Magnoliopsida</taxon>
        <taxon>eudicotyledons</taxon>
        <taxon>Gunneridae</taxon>
        <taxon>Pentapetalae</taxon>
        <taxon>asterids</taxon>
        <taxon>lamiids</taxon>
        <taxon>Solanales</taxon>
        <taxon>Solanaceae</taxon>
        <taxon>Solanoideae</taxon>
        <taxon>Solaneae</taxon>
        <taxon>Solanum</taxon>
    </lineage>
</organism>
<proteinExistence type="predicted"/>
<keyword evidence="1" id="KW-0472">Membrane</keyword>
<name>A0A0V0GXS7_SOLCH</name>
<sequence length="61" mass="7527">DVYSLEFVCGRYIVVQFHIMEIFLLLTQVHVFTRYVFKFYVIFFIANVKIIYQSLIYFLKF</sequence>
<dbReference type="EMBL" id="GEDG01028812">
    <property type="protein sequence ID" value="JAP12932.1"/>
    <property type="molecule type" value="Transcribed_RNA"/>
</dbReference>
<keyword evidence="1" id="KW-0812">Transmembrane</keyword>
<keyword evidence="1" id="KW-1133">Transmembrane helix</keyword>
<dbReference type="AlphaFoldDB" id="A0A0V0GXS7"/>
<protein>
    <submittedName>
        <fullName evidence="2">Putative ovule protein</fullName>
    </submittedName>
</protein>
<feature type="non-terminal residue" evidence="2">
    <location>
        <position position="1"/>
    </location>
</feature>
<evidence type="ECO:0000313" key="2">
    <source>
        <dbReference type="EMBL" id="JAP12932.1"/>
    </source>
</evidence>
<accession>A0A0V0GXS7</accession>
<feature type="transmembrane region" description="Helical" evidence="1">
    <location>
        <begin position="39"/>
        <end position="59"/>
    </location>
</feature>
<evidence type="ECO:0000256" key="1">
    <source>
        <dbReference type="SAM" id="Phobius"/>
    </source>
</evidence>
<reference evidence="2" key="1">
    <citation type="submission" date="2015-12" db="EMBL/GenBank/DDBJ databases">
        <title>Gene expression during late stages of embryo sac development: a critical building block for successful pollen-pistil interactions.</title>
        <authorList>
            <person name="Liu Y."/>
            <person name="Joly V."/>
            <person name="Sabar M."/>
            <person name="Matton D.P."/>
        </authorList>
    </citation>
    <scope>NUCLEOTIDE SEQUENCE</scope>
</reference>
<feature type="transmembrane region" description="Helical" evidence="1">
    <location>
        <begin position="12"/>
        <end position="33"/>
    </location>
</feature>